<evidence type="ECO:0000256" key="4">
    <source>
        <dbReference type="ARBA" id="ARBA00022989"/>
    </source>
</evidence>
<dbReference type="InterPro" id="IPR045891">
    <property type="entry name" value="ZIP9"/>
</dbReference>
<gene>
    <name evidence="8" type="ORF">K7432_004849</name>
</gene>
<dbReference type="EMBL" id="JASJQH010000176">
    <property type="protein sequence ID" value="KAK9766229.1"/>
    <property type="molecule type" value="Genomic_DNA"/>
</dbReference>
<keyword evidence="4 7" id="KW-1133">Transmembrane helix</keyword>
<keyword evidence="5" id="KW-0333">Golgi apparatus</keyword>
<feature type="transmembrane region" description="Helical" evidence="7">
    <location>
        <begin position="301"/>
        <end position="319"/>
    </location>
</feature>
<feature type="transmembrane region" description="Helical" evidence="7">
    <location>
        <begin position="198"/>
        <end position="221"/>
    </location>
</feature>
<evidence type="ECO:0000256" key="3">
    <source>
        <dbReference type="ARBA" id="ARBA00022692"/>
    </source>
</evidence>
<evidence type="ECO:0000256" key="2">
    <source>
        <dbReference type="ARBA" id="ARBA00004394"/>
    </source>
</evidence>
<organism evidence="8 9">
    <name type="scientific">Basidiobolus ranarum</name>
    <dbReference type="NCBI Taxonomy" id="34480"/>
    <lineage>
        <taxon>Eukaryota</taxon>
        <taxon>Fungi</taxon>
        <taxon>Fungi incertae sedis</taxon>
        <taxon>Zoopagomycota</taxon>
        <taxon>Entomophthoromycotina</taxon>
        <taxon>Basidiobolomycetes</taxon>
        <taxon>Basidiobolales</taxon>
        <taxon>Basidiobolaceae</taxon>
        <taxon>Basidiobolus</taxon>
    </lineage>
</organism>
<dbReference type="Pfam" id="PF02535">
    <property type="entry name" value="Zip"/>
    <property type="match status" value="2"/>
</dbReference>
<evidence type="ECO:0008006" key="10">
    <source>
        <dbReference type="Google" id="ProtNLM"/>
    </source>
</evidence>
<dbReference type="PANTHER" id="PTHR16133:SF0">
    <property type="entry name" value="ZINC_IRON REGULATED TRANSPORTER-RELATED PROTEIN 102B, ISOFORM E"/>
    <property type="match status" value="1"/>
</dbReference>
<evidence type="ECO:0000256" key="6">
    <source>
        <dbReference type="ARBA" id="ARBA00023136"/>
    </source>
</evidence>
<feature type="transmembrane region" description="Helical" evidence="7">
    <location>
        <begin position="6"/>
        <end position="28"/>
    </location>
</feature>
<evidence type="ECO:0000313" key="9">
    <source>
        <dbReference type="Proteomes" id="UP001479436"/>
    </source>
</evidence>
<comment type="caution">
    <text evidence="8">The sequence shown here is derived from an EMBL/GenBank/DDBJ whole genome shotgun (WGS) entry which is preliminary data.</text>
</comment>
<keyword evidence="3 7" id="KW-0812">Transmembrane</keyword>
<proteinExistence type="predicted"/>
<evidence type="ECO:0000256" key="7">
    <source>
        <dbReference type="SAM" id="Phobius"/>
    </source>
</evidence>
<dbReference type="PANTHER" id="PTHR16133">
    <property type="entry name" value="SOLUTE CARRIER FAMILY 39 ZINC TRANSPORTER , MEMBER 9-RELATED"/>
    <property type="match status" value="1"/>
</dbReference>
<sequence length="325" mass="35572">MDALIWLFVLCIAMLAGSFIAGSIPLAFRLSDEKLRLLSAFGAGLLIGTALIVIIPEGVETLYSVNESHAYEASHPANLYSVPLEKRFTNILPRGIEVEEIGESHYEEFQEKIHINPHRHIGAALALGFAFMFVVEQFGTHQHPQNTHVSLTDFNELSEHLPPVKKRSTVTVGLIVHAAADGIALGAASASRQPSLELLVFVAIMLHKSTSAFGLTTFLLSEGRSRSTIRKHLLLFSLAAPVAAIFTFVLLTAQSMDPITTKQWTGIMLLFSAGTFLFVAVVHSLGEIYKTSSNGHTEKQLSLVQTLCLMTGIFFPLLISMEHEH</sequence>
<feature type="transmembrane region" description="Helical" evidence="7">
    <location>
        <begin position="233"/>
        <end position="253"/>
    </location>
</feature>
<feature type="transmembrane region" description="Helical" evidence="7">
    <location>
        <begin position="265"/>
        <end position="289"/>
    </location>
</feature>
<keyword evidence="6 7" id="KW-0472">Membrane</keyword>
<name>A0ABR2WXI9_9FUNG</name>
<protein>
    <recommendedName>
        <fullName evidence="10">Zinc/iron permease</fullName>
    </recommendedName>
</protein>
<reference evidence="8 9" key="1">
    <citation type="submission" date="2023-04" db="EMBL/GenBank/DDBJ databases">
        <title>Genome of Basidiobolus ranarum AG-B5.</title>
        <authorList>
            <person name="Stajich J.E."/>
            <person name="Carter-House D."/>
            <person name="Gryganskyi A."/>
        </authorList>
    </citation>
    <scope>NUCLEOTIDE SEQUENCE [LARGE SCALE GENOMIC DNA]</scope>
    <source>
        <strain evidence="8 9">AG-B5</strain>
    </source>
</reference>
<evidence type="ECO:0000256" key="5">
    <source>
        <dbReference type="ARBA" id="ARBA00023034"/>
    </source>
</evidence>
<comment type="subcellular location">
    <subcellularLocation>
        <location evidence="1">Endomembrane system</location>
        <topology evidence="1">Multi-pass membrane protein</topology>
    </subcellularLocation>
    <subcellularLocation>
        <location evidence="2">Golgi apparatus membrane</location>
    </subcellularLocation>
</comment>
<accession>A0ABR2WXI9</accession>
<evidence type="ECO:0000313" key="8">
    <source>
        <dbReference type="EMBL" id="KAK9766229.1"/>
    </source>
</evidence>
<keyword evidence="9" id="KW-1185">Reference proteome</keyword>
<evidence type="ECO:0000256" key="1">
    <source>
        <dbReference type="ARBA" id="ARBA00004127"/>
    </source>
</evidence>
<dbReference type="Proteomes" id="UP001479436">
    <property type="component" value="Unassembled WGS sequence"/>
</dbReference>
<dbReference type="InterPro" id="IPR003689">
    <property type="entry name" value="ZIP"/>
</dbReference>
<feature type="transmembrane region" description="Helical" evidence="7">
    <location>
        <begin position="35"/>
        <end position="55"/>
    </location>
</feature>